<name>A0AA48KDP3_9BACT</name>
<accession>A0AA48KDP3</accession>
<dbReference type="InterPro" id="IPR017853">
    <property type="entry name" value="GH"/>
</dbReference>
<dbReference type="KEGG" id="msea:METESE_14950"/>
<dbReference type="Proteomes" id="UP001228113">
    <property type="component" value="Chromosome"/>
</dbReference>
<keyword evidence="3" id="KW-1185">Reference proteome</keyword>
<sequence length="717" mass="78428">MQRHLLHLLAAGALASLPALHAVDFPGKAPGRAAATAAGAQYLTLSNDALSASWGVFGGRLVPATFRDKLAGRDLEAPREAFILAFHDGTQLKASRMRLVSFAVEPVAPRPGATSEAERAPGQQARATLRSRDGGLQVEWQAVLRDGSNYVRQRIVITPLKEDADIARVTLVDHWLRDAEVSGQVNGSPVVAGTVFTGFEHPMSVTQLEAGGAPRVVPVPGADEGPLGPDAVRAAQASDARWGKAHATCWLDLALPLQKGKTFEASSVLGVVPEGQLRRAFLYYVERERARPYGTFLHYNSWYDIGFFTPYDEKDCLGAIRGFAENLVEKRGVKLDSFLFDDGWDDTSKGGQWVFHKGFPQGFAQVRDAAARIGAGPGVWLSPWGGYGKPRIERRKSGQAAGYETVPDPWDPNPEYGQLFALSGPKYYESFHKACLEMVTKYGINHFKLDGTGSINSVMPGSRFGSDFEAAISLIRDLRQAKPGLFINLTTGTWPSPFWLSICDSIWRGGEDHSFEGKGSDRERWITYRDADTYERIVKGGPLFPLNSLMLHGIIYAKGARGLDSDPGKAFTHEVRSYFGSGTQLQEMYISHGLLTPDNWDALAESAKWARANAGTLADTHWVGGDPRKGDVYGWASWSSAKGLLTLRNPSGEPRAFTVDLARAFELPEGAATAYTVKPSYRQRELKELEGLRNAYKPVAVTLKPYEVLVFEALPAK</sequence>
<evidence type="ECO:0000313" key="2">
    <source>
        <dbReference type="EMBL" id="BDU76537.1"/>
    </source>
</evidence>
<dbReference type="SUPFAM" id="SSF51445">
    <property type="entry name" value="(Trans)glycosidases"/>
    <property type="match status" value="1"/>
</dbReference>
<feature type="chain" id="PRO_5041389882" description="Enterotoxin" evidence="1">
    <location>
        <begin position="22"/>
        <end position="717"/>
    </location>
</feature>
<reference evidence="2" key="1">
    <citation type="journal article" date="2023" name="Int. J. Syst. Evol. Microbiol.">
        <title>Mesoterricola silvestris gen. nov., sp. nov., Mesoterricola sediminis sp. nov., Geothrix oryzae sp. nov., Geothrix edaphica sp. nov., Geothrix rubra sp. nov., and Geothrix limicola sp. nov., six novel members of Acidobacteriota isolated from soils.</title>
        <authorList>
            <person name="Itoh H."/>
            <person name="Sugisawa Y."/>
            <person name="Mise K."/>
            <person name="Xu Z."/>
            <person name="Kuniyasu M."/>
            <person name="Ushijima N."/>
            <person name="Kawano K."/>
            <person name="Kobayashi E."/>
            <person name="Shiratori Y."/>
            <person name="Masuda Y."/>
            <person name="Senoo K."/>
        </authorList>
    </citation>
    <scope>NUCLEOTIDE SEQUENCE</scope>
    <source>
        <strain evidence="2">W786</strain>
    </source>
</reference>
<organism evidence="2 3">
    <name type="scientific">Mesoterricola sediminis</name>
    <dbReference type="NCBI Taxonomy" id="2927980"/>
    <lineage>
        <taxon>Bacteria</taxon>
        <taxon>Pseudomonadati</taxon>
        <taxon>Acidobacteriota</taxon>
        <taxon>Holophagae</taxon>
        <taxon>Holophagales</taxon>
        <taxon>Holophagaceae</taxon>
        <taxon>Mesoterricola</taxon>
    </lineage>
</organism>
<feature type="signal peptide" evidence="1">
    <location>
        <begin position="1"/>
        <end position="21"/>
    </location>
</feature>
<dbReference type="Gene3D" id="3.20.20.70">
    <property type="entry name" value="Aldolase class I"/>
    <property type="match status" value="1"/>
</dbReference>
<proteinExistence type="predicted"/>
<dbReference type="InterPro" id="IPR013785">
    <property type="entry name" value="Aldolase_TIM"/>
</dbReference>
<evidence type="ECO:0000256" key="1">
    <source>
        <dbReference type="SAM" id="SignalP"/>
    </source>
</evidence>
<dbReference type="EMBL" id="AP027081">
    <property type="protein sequence ID" value="BDU76537.1"/>
    <property type="molecule type" value="Genomic_DNA"/>
</dbReference>
<evidence type="ECO:0008006" key="4">
    <source>
        <dbReference type="Google" id="ProtNLM"/>
    </source>
</evidence>
<dbReference type="AlphaFoldDB" id="A0AA48KDP3"/>
<protein>
    <recommendedName>
        <fullName evidence="4">Enterotoxin</fullName>
    </recommendedName>
</protein>
<evidence type="ECO:0000313" key="3">
    <source>
        <dbReference type="Proteomes" id="UP001228113"/>
    </source>
</evidence>
<keyword evidence="1" id="KW-0732">Signal</keyword>
<gene>
    <name evidence="2" type="ORF">METESE_14950</name>
</gene>
<dbReference type="RefSeq" id="WP_316411443.1">
    <property type="nucleotide sequence ID" value="NZ_AP027081.1"/>
</dbReference>